<accession>G0V1J3</accession>
<name>G0V1J3_TRYCI</name>
<dbReference type="EMBL" id="HE575324">
    <property type="protein sequence ID" value="CCC95514.1"/>
    <property type="molecule type" value="Genomic_DNA"/>
</dbReference>
<feature type="compositionally biased region" description="Basic and acidic residues" evidence="1">
    <location>
        <begin position="315"/>
        <end position="332"/>
    </location>
</feature>
<feature type="region of interest" description="Disordered" evidence="1">
    <location>
        <begin position="74"/>
        <end position="364"/>
    </location>
</feature>
<protein>
    <submittedName>
        <fullName evidence="2">Uncharacterized protein TCIL3000_11_9810</fullName>
    </submittedName>
</protein>
<reference evidence="2" key="1">
    <citation type="journal article" date="2012" name="Proc. Natl. Acad. Sci. U.S.A.">
        <title>Antigenic diversity is generated by distinct evolutionary mechanisms in African trypanosome species.</title>
        <authorList>
            <person name="Jackson A.P."/>
            <person name="Berry A."/>
            <person name="Aslett M."/>
            <person name="Allison H.C."/>
            <person name="Burton P."/>
            <person name="Vavrova-Anderson J."/>
            <person name="Brown R."/>
            <person name="Browne H."/>
            <person name="Corton N."/>
            <person name="Hauser H."/>
            <person name="Gamble J."/>
            <person name="Gilderthorp R."/>
            <person name="Marcello L."/>
            <person name="McQuillan J."/>
            <person name="Otto T.D."/>
            <person name="Quail M.A."/>
            <person name="Sanders M.J."/>
            <person name="van Tonder A."/>
            <person name="Ginger M.L."/>
            <person name="Field M.C."/>
            <person name="Barry J.D."/>
            <person name="Hertz-Fowler C."/>
            <person name="Berriman M."/>
        </authorList>
    </citation>
    <scope>NUCLEOTIDE SEQUENCE</scope>
    <source>
        <strain evidence="2">IL3000</strain>
    </source>
</reference>
<feature type="compositionally biased region" description="Basic and acidic residues" evidence="1">
    <location>
        <begin position="226"/>
        <end position="243"/>
    </location>
</feature>
<evidence type="ECO:0000313" key="2">
    <source>
        <dbReference type="EMBL" id="CCC95514.1"/>
    </source>
</evidence>
<evidence type="ECO:0000256" key="1">
    <source>
        <dbReference type="SAM" id="MobiDB-lite"/>
    </source>
</evidence>
<dbReference type="VEuPathDB" id="TriTrypDB:TcIL3000.11.9810"/>
<gene>
    <name evidence="2" type="ORF">TCIL3000_11_9810</name>
</gene>
<proteinExistence type="predicted"/>
<sequence length="364" mass="36932">MVENERLRALLEDYSRRTQDDEERLTAPSDVIALYERSLGLGHEFSIPSIDTQNNFIASGAAAIGSSINGTNISGGGGSPEANGGSDAEVHNGFHVSKGSVGESGGYKSVSRGSISKGSVGKIVGAAPGGSASHERLDEASAEGRSTGVDGESEEAESAIPQPEAEGSVRRESVSKGSVAEVVGAATGGSASHERLDEASAEGRSTGVDGESEEAESAIPQPEAEGSVRRESVSKGSVRKESVSKGSVAEVVGAATGGSASRERLDEASAEGRSTGVDGESEEAESAIPQPEAEGSVGREPANVVDRSEDCDESSAGRKPTDDEDGVSDRANGDVWLADAGESNSRGSAGENRGTTAEDFDSEG</sequence>
<dbReference type="AlphaFoldDB" id="G0V1J3"/>
<organism evidence="2">
    <name type="scientific">Trypanosoma congolense (strain IL3000)</name>
    <dbReference type="NCBI Taxonomy" id="1068625"/>
    <lineage>
        <taxon>Eukaryota</taxon>
        <taxon>Discoba</taxon>
        <taxon>Euglenozoa</taxon>
        <taxon>Kinetoplastea</taxon>
        <taxon>Metakinetoplastina</taxon>
        <taxon>Trypanosomatida</taxon>
        <taxon>Trypanosomatidae</taxon>
        <taxon>Trypanosoma</taxon>
        <taxon>Nannomonas</taxon>
    </lineage>
</organism>